<gene>
    <name evidence="1" type="ORF">H702_07185</name>
    <name evidence="2" type="ORF">SAMN02910290_00691</name>
</gene>
<proteinExistence type="predicted"/>
<evidence type="ECO:0000313" key="4">
    <source>
        <dbReference type="Proteomes" id="UP000182793"/>
    </source>
</evidence>
<name>A0A091BSM2_STREI</name>
<evidence type="ECO:0000313" key="3">
    <source>
        <dbReference type="Proteomes" id="UP000029382"/>
    </source>
</evidence>
<reference evidence="2 4" key="2">
    <citation type="submission" date="2016-10" db="EMBL/GenBank/DDBJ databases">
        <authorList>
            <person name="Varghese N."/>
            <person name="Submissions S."/>
        </authorList>
    </citation>
    <scope>NUCLEOTIDE SEQUENCE [LARGE SCALE GENOMIC DNA]</scope>
    <source>
        <strain evidence="2 4">JB1</strain>
    </source>
</reference>
<evidence type="ECO:0000313" key="1">
    <source>
        <dbReference type="EMBL" id="KFN87435.1"/>
    </source>
</evidence>
<organism evidence="1 3">
    <name type="scientific">Streptococcus equinus JB1</name>
    <dbReference type="NCBI Taxonomy" id="1294274"/>
    <lineage>
        <taxon>Bacteria</taxon>
        <taxon>Bacillati</taxon>
        <taxon>Bacillota</taxon>
        <taxon>Bacilli</taxon>
        <taxon>Lactobacillales</taxon>
        <taxon>Streptococcaceae</taxon>
        <taxon>Streptococcus</taxon>
    </lineage>
</organism>
<reference evidence="1 3" key="1">
    <citation type="journal article" date="2014" name="Genome Announc.">
        <title>Draft Genome Sequences of Streptococcus bovis Strains ATCC 33317 and JB1.</title>
        <authorList>
            <person name="Benahmed F.H."/>
            <person name="Gopinath G.R."/>
            <person name="Harbottle H."/>
            <person name="Cotta M.A."/>
            <person name="Luo Y."/>
            <person name="Henderson C."/>
            <person name="Teri P."/>
            <person name="Soppet D."/>
            <person name="Rasmussen M."/>
            <person name="Whitehead T.R."/>
            <person name="Davidson M."/>
        </authorList>
    </citation>
    <scope>NUCLEOTIDE SEQUENCE [LARGE SCALE GENOMIC DNA]</scope>
    <source>
        <strain evidence="1 3">JB1</strain>
    </source>
</reference>
<comment type="caution">
    <text evidence="1">The sequence shown here is derived from an EMBL/GenBank/DDBJ whole genome shotgun (WGS) entry which is preliminary data.</text>
</comment>
<keyword evidence="4" id="KW-1185">Reference proteome</keyword>
<dbReference type="EMBL" id="FOTG01000003">
    <property type="protein sequence ID" value="SFL15939.1"/>
    <property type="molecule type" value="Genomic_DNA"/>
</dbReference>
<accession>A0A091BSM2</accession>
<dbReference type="AlphaFoldDB" id="A0A091BSM2"/>
<dbReference type="RefSeq" id="WP_039697029.1">
    <property type="nucleotide sequence ID" value="NZ_AUZH01000026.1"/>
</dbReference>
<dbReference type="EMBL" id="AUZH01000026">
    <property type="protein sequence ID" value="KFN87435.1"/>
    <property type="molecule type" value="Genomic_DNA"/>
</dbReference>
<protein>
    <submittedName>
        <fullName evidence="1">Uncharacterized protein</fullName>
    </submittedName>
</protein>
<dbReference type="Proteomes" id="UP000182793">
    <property type="component" value="Unassembled WGS sequence"/>
</dbReference>
<sequence length="61" mass="7214">MVMEVKFFMKDGEVTVVTSYKEYLNLVTRWYNNEELRLGSARVDSSDVLGFEVLEEEWTTE</sequence>
<evidence type="ECO:0000313" key="2">
    <source>
        <dbReference type="EMBL" id="SFL15939.1"/>
    </source>
</evidence>
<dbReference type="Proteomes" id="UP000029382">
    <property type="component" value="Unassembled WGS sequence"/>
</dbReference>